<name>A0AAJ0H7U6_9PEZI</name>
<dbReference type="EMBL" id="JAUIQD010000008">
    <property type="protein sequence ID" value="KAK3342169.1"/>
    <property type="molecule type" value="Genomic_DNA"/>
</dbReference>
<feature type="region of interest" description="Disordered" evidence="1">
    <location>
        <begin position="379"/>
        <end position="406"/>
    </location>
</feature>
<dbReference type="Proteomes" id="UP001275084">
    <property type="component" value="Unassembled WGS sequence"/>
</dbReference>
<feature type="domain" description="Protein kinase" evidence="2">
    <location>
        <begin position="1"/>
        <end position="383"/>
    </location>
</feature>
<protein>
    <submittedName>
        <fullName evidence="3">Kinase-like domain-containing protein</fullName>
    </submittedName>
</protein>
<keyword evidence="3" id="KW-0808">Transferase</keyword>
<evidence type="ECO:0000256" key="1">
    <source>
        <dbReference type="SAM" id="MobiDB-lite"/>
    </source>
</evidence>
<comment type="caution">
    <text evidence="3">The sequence shown here is derived from an EMBL/GenBank/DDBJ whole genome shotgun (WGS) entry which is preliminary data.</text>
</comment>
<organism evidence="3 4">
    <name type="scientific">Lasiosphaeria hispida</name>
    <dbReference type="NCBI Taxonomy" id="260671"/>
    <lineage>
        <taxon>Eukaryota</taxon>
        <taxon>Fungi</taxon>
        <taxon>Dikarya</taxon>
        <taxon>Ascomycota</taxon>
        <taxon>Pezizomycotina</taxon>
        <taxon>Sordariomycetes</taxon>
        <taxon>Sordariomycetidae</taxon>
        <taxon>Sordariales</taxon>
        <taxon>Lasiosphaeriaceae</taxon>
        <taxon>Lasiosphaeria</taxon>
    </lineage>
</organism>
<dbReference type="GO" id="GO:0044773">
    <property type="term" value="P:mitotic DNA damage checkpoint signaling"/>
    <property type="evidence" value="ECO:0007669"/>
    <property type="project" value="TreeGrafter"/>
</dbReference>
<feature type="compositionally biased region" description="Polar residues" evidence="1">
    <location>
        <begin position="386"/>
        <end position="398"/>
    </location>
</feature>
<keyword evidence="4" id="KW-1185">Reference proteome</keyword>
<dbReference type="GO" id="GO:0005634">
    <property type="term" value="C:nucleus"/>
    <property type="evidence" value="ECO:0007669"/>
    <property type="project" value="TreeGrafter"/>
</dbReference>
<dbReference type="InterPro" id="IPR000719">
    <property type="entry name" value="Prot_kinase_dom"/>
</dbReference>
<dbReference type="PROSITE" id="PS50011">
    <property type="entry name" value="PROTEIN_KINASE_DOM"/>
    <property type="match status" value="1"/>
</dbReference>
<accession>A0AAJ0H7U6</accession>
<dbReference type="PANTHER" id="PTHR44167">
    <property type="entry name" value="OVARIAN-SPECIFIC SERINE/THREONINE-PROTEIN KINASE LOK-RELATED"/>
    <property type="match status" value="1"/>
</dbReference>
<keyword evidence="3" id="KW-0418">Kinase</keyword>
<dbReference type="GO" id="GO:0005737">
    <property type="term" value="C:cytoplasm"/>
    <property type="evidence" value="ECO:0007669"/>
    <property type="project" value="TreeGrafter"/>
</dbReference>
<dbReference type="SMART" id="SM00220">
    <property type="entry name" value="S_TKc"/>
    <property type="match status" value="1"/>
</dbReference>
<dbReference type="PANTHER" id="PTHR44167:SF24">
    <property type="entry name" value="SERINE_THREONINE-PROTEIN KINASE CHK2"/>
    <property type="match status" value="1"/>
</dbReference>
<dbReference type="AlphaFoldDB" id="A0AAJ0H7U6"/>
<evidence type="ECO:0000313" key="3">
    <source>
        <dbReference type="EMBL" id="KAK3342169.1"/>
    </source>
</evidence>
<dbReference type="Pfam" id="PF00069">
    <property type="entry name" value="Pkinase"/>
    <property type="match status" value="1"/>
</dbReference>
<sequence>MFTPLTFGSKAIIYRKQLLQQHVLPVREKTELRPDRARDNAVYKVDLHPCCVHGEGSTLHPLTAVFKMMSPSDDAASEASWENELDIYTKLRHHVTSPDPTLISLPGIYDPSPFDYITETLGSFQQQKSDGTTVRTIILEIATEGNLRDFFQNNESLIRAREEGNKLALWDKLFRCLLQGLCAIHGVERTHQDIKESNIVVAKDEKASEGDSVPWLFKITDFGKASRCDKNGNCPNNAGNRAYMAPECCEKYPVDSSIPPKYPKEADIWALGCLMSNFLVLSELGKEGCKKFLQLRLKENRSGDLFKTGYDKGFHKNEGQRLECVEEMHREALQQYGDDLSGNRRAVEAASRVILTFMLQPDKSNRKSARGLLEEWGREVEALSRPSPSDSTAPNLPTQPDHGESHIEQLQTPIPERQPPELEEPPPQVGETTAATIITVRDVVAWQDSTKSRVEVKSRYPNLFQELNLVGHHTKVSAPNQLLKVHFLKPITRYPGRCHRILVDDSAGVNKTNAADTVQAIAKLVKHRAPLKDGVLLFFLSDPKEPYPLSSSRKLARVVKERPFYNVEDKLNICDWLKMVLDEKLSNPLSIYILTNGILPGALPDIAGPIEKSPLIHKNTLSIVFIRVGDDETGHGKQTLDWVAEKVREVVDKLDLEVNYHPIYVCSFEDHVGNIIMGRIRAGNRSPSHGGTSTRPSIAGTRTCPVIANG</sequence>
<evidence type="ECO:0000313" key="4">
    <source>
        <dbReference type="Proteomes" id="UP001275084"/>
    </source>
</evidence>
<dbReference type="Gene3D" id="1.10.510.10">
    <property type="entry name" value="Transferase(Phosphotransferase) domain 1"/>
    <property type="match status" value="1"/>
</dbReference>
<proteinExistence type="predicted"/>
<dbReference type="InterPro" id="IPR011009">
    <property type="entry name" value="Kinase-like_dom_sf"/>
</dbReference>
<dbReference type="SUPFAM" id="SSF56112">
    <property type="entry name" value="Protein kinase-like (PK-like)"/>
    <property type="match status" value="1"/>
</dbReference>
<reference evidence="3" key="1">
    <citation type="journal article" date="2023" name="Mol. Phylogenet. Evol.">
        <title>Genome-scale phylogeny and comparative genomics of the fungal order Sordariales.</title>
        <authorList>
            <person name="Hensen N."/>
            <person name="Bonometti L."/>
            <person name="Westerberg I."/>
            <person name="Brannstrom I.O."/>
            <person name="Guillou S."/>
            <person name="Cros-Aarteil S."/>
            <person name="Calhoun S."/>
            <person name="Haridas S."/>
            <person name="Kuo A."/>
            <person name="Mondo S."/>
            <person name="Pangilinan J."/>
            <person name="Riley R."/>
            <person name="LaButti K."/>
            <person name="Andreopoulos B."/>
            <person name="Lipzen A."/>
            <person name="Chen C."/>
            <person name="Yan M."/>
            <person name="Daum C."/>
            <person name="Ng V."/>
            <person name="Clum A."/>
            <person name="Steindorff A."/>
            <person name="Ohm R.A."/>
            <person name="Martin F."/>
            <person name="Silar P."/>
            <person name="Natvig D.O."/>
            <person name="Lalanne C."/>
            <person name="Gautier V."/>
            <person name="Ament-Velasquez S.L."/>
            <person name="Kruys A."/>
            <person name="Hutchinson M.I."/>
            <person name="Powell A.J."/>
            <person name="Barry K."/>
            <person name="Miller A.N."/>
            <person name="Grigoriev I.V."/>
            <person name="Debuchy R."/>
            <person name="Gladieux P."/>
            <person name="Hiltunen Thoren M."/>
            <person name="Johannesson H."/>
        </authorList>
    </citation>
    <scope>NUCLEOTIDE SEQUENCE</scope>
    <source>
        <strain evidence="3">CBS 955.72</strain>
    </source>
</reference>
<dbReference type="GO" id="GO:0005524">
    <property type="term" value="F:ATP binding"/>
    <property type="evidence" value="ECO:0007669"/>
    <property type="project" value="InterPro"/>
</dbReference>
<gene>
    <name evidence="3" type="ORF">B0T25DRAFT_560108</name>
</gene>
<evidence type="ECO:0000259" key="2">
    <source>
        <dbReference type="PROSITE" id="PS50011"/>
    </source>
</evidence>
<reference evidence="3" key="2">
    <citation type="submission" date="2023-06" db="EMBL/GenBank/DDBJ databases">
        <authorList>
            <consortium name="Lawrence Berkeley National Laboratory"/>
            <person name="Haridas S."/>
            <person name="Hensen N."/>
            <person name="Bonometti L."/>
            <person name="Westerberg I."/>
            <person name="Brannstrom I.O."/>
            <person name="Guillou S."/>
            <person name="Cros-Aarteil S."/>
            <person name="Calhoun S."/>
            <person name="Kuo A."/>
            <person name="Mondo S."/>
            <person name="Pangilinan J."/>
            <person name="Riley R."/>
            <person name="Labutti K."/>
            <person name="Andreopoulos B."/>
            <person name="Lipzen A."/>
            <person name="Chen C."/>
            <person name="Yanf M."/>
            <person name="Daum C."/>
            <person name="Ng V."/>
            <person name="Clum A."/>
            <person name="Steindorff A."/>
            <person name="Ohm R."/>
            <person name="Martin F."/>
            <person name="Silar P."/>
            <person name="Natvig D."/>
            <person name="Lalanne C."/>
            <person name="Gautier V."/>
            <person name="Ament-Velasquez S.L."/>
            <person name="Kruys A."/>
            <person name="Hutchinson M.I."/>
            <person name="Powell A.J."/>
            <person name="Barry K."/>
            <person name="Miller A.N."/>
            <person name="Grigoriev I.V."/>
            <person name="Debuchy R."/>
            <person name="Gladieux P."/>
            <person name="Thoren M.H."/>
            <person name="Johannesson H."/>
        </authorList>
    </citation>
    <scope>NUCLEOTIDE SEQUENCE</scope>
    <source>
        <strain evidence="3">CBS 955.72</strain>
    </source>
</reference>
<dbReference type="GO" id="GO:0004674">
    <property type="term" value="F:protein serine/threonine kinase activity"/>
    <property type="evidence" value="ECO:0007669"/>
    <property type="project" value="TreeGrafter"/>
</dbReference>